<dbReference type="RefSeq" id="WP_094365553.1">
    <property type="nucleotide sequence ID" value="NZ_NMVQ01000047.1"/>
</dbReference>
<reference evidence="1 2" key="1">
    <citation type="submission" date="2017-07" db="EMBL/GenBank/DDBJ databases">
        <title>Draft whole genome sequences of clinical Proprionibacteriaceae strains.</title>
        <authorList>
            <person name="Bernier A.-M."/>
            <person name="Bernard K."/>
            <person name="Domingo M.-C."/>
        </authorList>
    </citation>
    <scope>NUCLEOTIDE SEQUENCE [LARGE SCALE GENOMIC DNA]</scope>
    <source>
        <strain evidence="1 2">NML 130396</strain>
    </source>
</reference>
<proteinExistence type="predicted"/>
<organism evidence="1 2">
    <name type="scientific">Enemella dayhoffiae</name>
    <dbReference type="NCBI Taxonomy" id="2016507"/>
    <lineage>
        <taxon>Bacteria</taxon>
        <taxon>Bacillati</taxon>
        <taxon>Actinomycetota</taxon>
        <taxon>Actinomycetes</taxon>
        <taxon>Propionibacteriales</taxon>
        <taxon>Propionibacteriaceae</taxon>
        <taxon>Enemella</taxon>
    </lineage>
</organism>
<dbReference type="InterPro" id="IPR016181">
    <property type="entry name" value="Acyl_CoA_acyltransferase"/>
</dbReference>
<dbReference type="Proteomes" id="UP000216311">
    <property type="component" value="Unassembled WGS sequence"/>
</dbReference>
<name>A0A255GQ17_9ACTN</name>
<dbReference type="EMBL" id="NMVQ01000047">
    <property type="protein sequence ID" value="OYO16666.1"/>
    <property type="molecule type" value="Genomic_DNA"/>
</dbReference>
<evidence type="ECO:0000313" key="1">
    <source>
        <dbReference type="EMBL" id="OYO16666.1"/>
    </source>
</evidence>
<dbReference type="OrthoDB" id="9799092at2"/>
<evidence type="ECO:0000313" key="2">
    <source>
        <dbReference type="Proteomes" id="UP000216311"/>
    </source>
</evidence>
<evidence type="ECO:0008006" key="3">
    <source>
        <dbReference type="Google" id="ProtNLM"/>
    </source>
</evidence>
<gene>
    <name evidence="1" type="ORF">CGZ93_18065</name>
</gene>
<accession>A0A255GQ17</accession>
<dbReference type="SUPFAM" id="SSF55729">
    <property type="entry name" value="Acyl-CoA N-acyltransferases (Nat)"/>
    <property type="match status" value="1"/>
</dbReference>
<dbReference type="Gene3D" id="3.40.630.30">
    <property type="match status" value="1"/>
</dbReference>
<keyword evidence="2" id="KW-1185">Reference proteome</keyword>
<comment type="caution">
    <text evidence="1">The sequence shown here is derived from an EMBL/GenBank/DDBJ whole genome shotgun (WGS) entry which is preliminary data.</text>
</comment>
<dbReference type="AlphaFoldDB" id="A0A255GQ17"/>
<sequence length="131" mass="15049">MTETIRLAGPDNAAAAARLEQTITVPAFAHIFPPERFPFPDQEVRATWERELSDPAYACWWAERERDRALETVAELGHDHALLWVLAENPRARAFYARQGWRPDGVTGVTEYPPHPRKLRYRLQLTGAQRS</sequence>
<protein>
    <recommendedName>
        <fullName evidence="3">Acetyltransferase (GNAT) family protein</fullName>
    </recommendedName>
</protein>